<dbReference type="SUPFAM" id="SSF69318">
    <property type="entry name" value="Integrin alpha N-terminal domain"/>
    <property type="match status" value="1"/>
</dbReference>
<sequence length="138" mass="14372">MLLAALLVIAPTQDFSAPRILESAVSGPSTTLAVDWDGDGLRDTLTYDYRLRRLLYARSQPGMGPGSGTGSGTGQATSRLETLFAADLVGGPLSPVQLQAVDLDGDGDLDLYAALQPAGSAARLDLYDQMGGSWSLAQ</sequence>
<dbReference type="InterPro" id="IPR028994">
    <property type="entry name" value="Integrin_alpha_N"/>
</dbReference>
<dbReference type="AlphaFoldDB" id="A0A518ETK8"/>
<name>A0A518ETK8_9BACT</name>
<organism evidence="1 2">
    <name type="scientific">Saltatorellus ferox</name>
    <dbReference type="NCBI Taxonomy" id="2528018"/>
    <lineage>
        <taxon>Bacteria</taxon>
        <taxon>Pseudomonadati</taxon>
        <taxon>Planctomycetota</taxon>
        <taxon>Planctomycetia</taxon>
        <taxon>Planctomycetia incertae sedis</taxon>
        <taxon>Saltatorellus</taxon>
    </lineage>
</organism>
<proteinExistence type="predicted"/>
<dbReference type="Proteomes" id="UP000320390">
    <property type="component" value="Chromosome"/>
</dbReference>
<evidence type="ECO:0000313" key="2">
    <source>
        <dbReference type="Proteomes" id="UP000320390"/>
    </source>
</evidence>
<reference evidence="1 2" key="1">
    <citation type="submission" date="2019-02" db="EMBL/GenBank/DDBJ databases">
        <title>Deep-cultivation of Planctomycetes and their phenomic and genomic characterization uncovers novel biology.</title>
        <authorList>
            <person name="Wiegand S."/>
            <person name="Jogler M."/>
            <person name="Boedeker C."/>
            <person name="Pinto D."/>
            <person name="Vollmers J."/>
            <person name="Rivas-Marin E."/>
            <person name="Kohn T."/>
            <person name="Peeters S.H."/>
            <person name="Heuer A."/>
            <person name="Rast P."/>
            <person name="Oberbeckmann S."/>
            <person name="Bunk B."/>
            <person name="Jeske O."/>
            <person name="Meyerdierks A."/>
            <person name="Storesund J.E."/>
            <person name="Kallscheuer N."/>
            <person name="Luecker S."/>
            <person name="Lage O.M."/>
            <person name="Pohl T."/>
            <person name="Merkel B.J."/>
            <person name="Hornburger P."/>
            <person name="Mueller R.-W."/>
            <person name="Bruemmer F."/>
            <person name="Labrenz M."/>
            <person name="Spormann A.M."/>
            <person name="Op den Camp H."/>
            <person name="Overmann J."/>
            <person name="Amann R."/>
            <person name="Jetten M.S.M."/>
            <person name="Mascher T."/>
            <person name="Medema M.H."/>
            <person name="Devos D.P."/>
            <person name="Kaster A.-K."/>
            <person name="Ovreas L."/>
            <person name="Rohde M."/>
            <person name="Galperin M.Y."/>
            <person name="Jogler C."/>
        </authorList>
    </citation>
    <scope>NUCLEOTIDE SEQUENCE [LARGE SCALE GENOMIC DNA]</scope>
    <source>
        <strain evidence="1 2">Poly30</strain>
    </source>
</reference>
<evidence type="ECO:0000313" key="1">
    <source>
        <dbReference type="EMBL" id="QDV07413.1"/>
    </source>
</evidence>
<keyword evidence="2" id="KW-1185">Reference proteome</keyword>
<dbReference type="EMBL" id="CP036434">
    <property type="protein sequence ID" value="QDV07413.1"/>
    <property type="molecule type" value="Genomic_DNA"/>
</dbReference>
<protein>
    <submittedName>
        <fullName evidence="1">FG-GAP repeat protein</fullName>
    </submittedName>
</protein>
<dbReference type="RefSeq" id="WP_145198423.1">
    <property type="nucleotide sequence ID" value="NZ_CP036434.1"/>
</dbReference>
<gene>
    <name evidence="1" type="ORF">Poly30_29370</name>
</gene>
<accession>A0A518ETK8</accession>